<reference evidence="1" key="1">
    <citation type="journal article" date="2015" name="Nature">
        <title>Complex archaea that bridge the gap between prokaryotes and eukaryotes.</title>
        <authorList>
            <person name="Spang A."/>
            <person name="Saw J.H."/>
            <person name="Jorgensen S.L."/>
            <person name="Zaremba-Niedzwiedzka K."/>
            <person name="Martijn J."/>
            <person name="Lind A.E."/>
            <person name="van Eijk R."/>
            <person name="Schleper C."/>
            <person name="Guy L."/>
            <person name="Ettema T.J."/>
        </authorList>
    </citation>
    <scope>NUCLEOTIDE SEQUENCE</scope>
</reference>
<gene>
    <name evidence="1" type="ORF">LCGC14_1907910</name>
</gene>
<proteinExistence type="predicted"/>
<sequence length="63" mass="7652">MAPIRNIRQLFCKHNWEEIKREPMHKLVVTIHGDMTTSTRKEYLNDYVVYRCNKCLLIQSTRE</sequence>
<name>A0A0F9GHS9_9ZZZZ</name>
<accession>A0A0F9GHS9</accession>
<dbReference type="AlphaFoldDB" id="A0A0F9GHS9"/>
<comment type="caution">
    <text evidence="1">The sequence shown here is derived from an EMBL/GenBank/DDBJ whole genome shotgun (WGS) entry which is preliminary data.</text>
</comment>
<protein>
    <submittedName>
        <fullName evidence="1">Uncharacterized protein</fullName>
    </submittedName>
</protein>
<dbReference type="EMBL" id="LAZR01020098">
    <property type="protein sequence ID" value="KKL90116.1"/>
    <property type="molecule type" value="Genomic_DNA"/>
</dbReference>
<organism evidence="1">
    <name type="scientific">marine sediment metagenome</name>
    <dbReference type="NCBI Taxonomy" id="412755"/>
    <lineage>
        <taxon>unclassified sequences</taxon>
        <taxon>metagenomes</taxon>
        <taxon>ecological metagenomes</taxon>
    </lineage>
</organism>
<evidence type="ECO:0000313" key="1">
    <source>
        <dbReference type="EMBL" id="KKL90116.1"/>
    </source>
</evidence>